<dbReference type="WBParaSite" id="maker-unitig_20839-snap-gene-0.2-mRNA-1">
    <property type="protein sequence ID" value="maker-unitig_20839-snap-gene-0.2-mRNA-1"/>
    <property type="gene ID" value="maker-unitig_20839-snap-gene-0.2"/>
</dbReference>
<protein>
    <submittedName>
        <fullName evidence="2">Uncharacterized protein</fullName>
    </submittedName>
</protein>
<dbReference type="Proteomes" id="UP000095280">
    <property type="component" value="Unplaced"/>
</dbReference>
<dbReference type="AlphaFoldDB" id="A0A1I8F5N8"/>
<reference evidence="2" key="1">
    <citation type="submission" date="2016-11" db="UniProtKB">
        <authorList>
            <consortium name="WormBaseParasite"/>
        </authorList>
    </citation>
    <scope>IDENTIFICATION</scope>
</reference>
<name>A0A1I8F5N8_9PLAT</name>
<evidence type="ECO:0000313" key="2">
    <source>
        <dbReference type="WBParaSite" id="maker-unitig_20839-snap-gene-0.2-mRNA-1"/>
    </source>
</evidence>
<organism evidence="1 2">
    <name type="scientific">Macrostomum lignano</name>
    <dbReference type="NCBI Taxonomy" id="282301"/>
    <lineage>
        <taxon>Eukaryota</taxon>
        <taxon>Metazoa</taxon>
        <taxon>Spiralia</taxon>
        <taxon>Lophotrochozoa</taxon>
        <taxon>Platyhelminthes</taxon>
        <taxon>Rhabditophora</taxon>
        <taxon>Macrostomorpha</taxon>
        <taxon>Macrostomida</taxon>
        <taxon>Macrostomidae</taxon>
        <taxon>Macrostomum</taxon>
    </lineage>
</organism>
<keyword evidence="1" id="KW-1185">Reference proteome</keyword>
<evidence type="ECO:0000313" key="1">
    <source>
        <dbReference type="Proteomes" id="UP000095280"/>
    </source>
</evidence>
<accession>A0A1I8F5N8</accession>
<sequence length="243" mass="26507">MMSFANAMDESHATRCRCRQRLASRQPPPLPRIRSRHLTGVPTLGAQWPLARLWQPPLGRPHGPTGPPAANSFFRRVLARAAQLQGRQIGGGSGCHGGRGGEWLNSLTDKRLFEWRQQRAARLWCCSVTWRRPRHSAKRPPNACQLLPPLDGPLIESAASQFGGRGRALPVRPAREKQCSPAGRADALNELAAARPGPAGLPGLSWPSGLRLQQLLELVFGPVALPRRLLAEHRGSAACWPAS</sequence>
<proteinExistence type="predicted"/>